<name>A0A396H2E2_MEDTR</name>
<protein>
    <submittedName>
        <fullName evidence="1">Uncharacterized protein</fullName>
    </submittedName>
</protein>
<proteinExistence type="predicted"/>
<organism evidence="1">
    <name type="scientific">Medicago truncatula</name>
    <name type="common">Barrel medic</name>
    <name type="synonym">Medicago tribuloides</name>
    <dbReference type="NCBI Taxonomy" id="3880"/>
    <lineage>
        <taxon>Eukaryota</taxon>
        <taxon>Viridiplantae</taxon>
        <taxon>Streptophyta</taxon>
        <taxon>Embryophyta</taxon>
        <taxon>Tracheophyta</taxon>
        <taxon>Spermatophyta</taxon>
        <taxon>Magnoliopsida</taxon>
        <taxon>eudicotyledons</taxon>
        <taxon>Gunneridae</taxon>
        <taxon>Pentapetalae</taxon>
        <taxon>rosids</taxon>
        <taxon>fabids</taxon>
        <taxon>Fabales</taxon>
        <taxon>Fabaceae</taxon>
        <taxon>Papilionoideae</taxon>
        <taxon>50 kb inversion clade</taxon>
        <taxon>NPAAA clade</taxon>
        <taxon>Hologalegina</taxon>
        <taxon>IRL clade</taxon>
        <taxon>Trifolieae</taxon>
        <taxon>Medicago</taxon>
    </lineage>
</organism>
<sequence length="83" mass="9371">MYLFGSDCQISLDPVQIQSMNLASSTLQILRHEYFGDLNIVISVGFCILPCYVINMDAVSLFTDSSLLFLANLHCINVLYQFE</sequence>
<dbReference type="AlphaFoldDB" id="A0A396H2E2"/>
<comment type="caution">
    <text evidence="1">The sequence shown here is derived from an EMBL/GenBank/DDBJ whole genome shotgun (WGS) entry which is preliminary data.</text>
</comment>
<dbReference type="EMBL" id="PSQE01000007">
    <property type="protein sequence ID" value="RHN47522.1"/>
    <property type="molecule type" value="Genomic_DNA"/>
</dbReference>
<dbReference type="Gramene" id="rna42135">
    <property type="protein sequence ID" value="RHN47522.1"/>
    <property type="gene ID" value="gene42135"/>
</dbReference>
<reference evidence="1" key="1">
    <citation type="journal article" date="2018" name="Nat. Plants">
        <title>Whole-genome landscape of Medicago truncatula symbiotic genes.</title>
        <authorList>
            <person name="Pecrix Y."/>
            <person name="Gamas P."/>
            <person name="Carrere S."/>
        </authorList>
    </citation>
    <scope>NUCLEOTIDE SEQUENCE</scope>
    <source>
        <tissue evidence="1">Leaves</tissue>
    </source>
</reference>
<gene>
    <name evidence="1" type="ORF">MtrunA17_Chr7g0253901</name>
</gene>
<accession>A0A396H2E2</accession>
<evidence type="ECO:0000313" key="1">
    <source>
        <dbReference type="EMBL" id="RHN47522.1"/>
    </source>
</evidence>
<dbReference type="Proteomes" id="UP000265566">
    <property type="component" value="Chromosome 7"/>
</dbReference>